<reference evidence="2" key="1">
    <citation type="submission" date="2020-05" db="EMBL/GenBank/DDBJ databases">
        <title>WGS assembly of Panicum virgatum.</title>
        <authorList>
            <person name="Lovell J.T."/>
            <person name="Jenkins J."/>
            <person name="Shu S."/>
            <person name="Juenger T.E."/>
            <person name="Schmutz J."/>
        </authorList>
    </citation>
    <scope>NUCLEOTIDE SEQUENCE</scope>
    <source>
        <strain evidence="2">AP13</strain>
    </source>
</reference>
<evidence type="ECO:0000313" key="2">
    <source>
        <dbReference type="EMBL" id="KAG2643682.1"/>
    </source>
</evidence>
<name>A0A8T0W5R7_PANVG</name>
<sequence>MAAGSNTPLPRSHRSNSPPVSPSPPPAAIAQPQHRPLLPLSLPSHTLIVLNPRSQPTLTAQSQTHTALHHSSRPVSRHLLRLAVSREAGASTAQDGAPKCWRPVSSAASCWFATVLALHLAGPSIVPSLPPPPRARLYGRMLRHDALRPLQRAAPGVRPRGRAHRRLHQRRRAQGQQGNARYGAPREMVLMHMPLPKWPADISRLKELRECLRQILANCGGVPQSFAKNDIEREGRRVTF</sequence>
<evidence type="ECO:0000256" key="1">
    <source>
        <dbReference type="SAM" id="MobiDB-lite"/>
    </source>
</evidence>
<accession>A0A8T0W5R7</accession>
<feature type="region of interest" description="Disordered" evidence="1">
    <location>
        <begin position="1"/>
        <end position="31"/>
    </location>
</feature>
<dbReference type="AlphaFoldDB" id="A0A8T0W5R7"/>
<keyword evidence="3" id="KW-1185">Reference proteome</keyword>
<feature type="region of interest" description="Disordered" evidence="1">
    <location>
        <begin position="154"/>
        <end position="181"/>
    </location>
</feature>
<dbReference type="Proteomes" id="UP000823388">
    <property type="component" value="Chromosome 2K"/>
</dbReference>
<feature type="compositionally biased region" description="Basic residues" evidence="1">
    <location>
        <begin position="159"/>
        <end position="173"/>
    </location>
</feature>
<comment type="caution">
    <text evidence="2">The sequence shown here is derived from an EMBL/GenBank/DDBJ whole genome shotgun (WGS) entry which is preliminary data.</text>
</comment>
<proteinExistence type="predicted"/>
<organism evidence="2 3">
    <name type="scientific">Panicum virgatum</name>
    <name type="common">Blackwell switchgrass</name>
    <dbReference type="NCBI Taxonomy" id="38727"/>
    <lineage>
        <taxon>Eukaryota</taxon>
        <taxon>Viridiplantae</taxon>
        <taxon>Streptophyta</taxon>
        <taxon>Embryophyta</taxon>
        <taxon>Tracheophyta</taxon>
        <taxon>Spermatophyta</taxon>
        <taxon>Magnoliopsida</taxon>
        <taxon>Liliopsida</taxon>
        <taxon>Poales</taxon>
        <taxon>Poaceae</taxon>
        <taxon>PACMAD clade</taxon>
        <taxon>Panicoideae</taxon>
        <taxon>Panicodae</taxon>
        <taxon>Paniceae</taxon>
        <taxon>Panicinae</taxon>
        <taxon>Panicum</taxon>
        <taxon>Panicum sect. Hiantes</taxon>
    </lineage>
</organism>
<protein>
    <submittedName>
        <fullName evidence="2">Uncharacterized protein</fullName>
    </submittedName>
</protein>
<dbReference type="EMBL" id="CM029039">
    <property type="protein sequence ID" value="KAG2643682.1"/>
    <property type="molecule type" value="Genomic_DNA"/>
</dbReference>
<evidence type="ECO:0000313" key="3">
    <source>
        <dbReference type="Proteomes" id="UP000823388"/>
    </source>
</evidence>
<gene>
    <name evidence="2" type="ORF">PVAP13_2KG347921</name>
</gene>